<name>A0A7J6LG27_PEROL</name>
<accession>A0A7J6LG27</accession>
<dbReference type="EMBL" id="JABAHT010000502">
    <property type="protein sequence ID" value="KAF4654892.1"/>
    <property type="molecule type" value="Genomic_DNA"/>
</dbReference>
<feature type="compositionally biased region" description="Acidic residues" evidence="1">
    <location>
        <begin position="239"/>
        <end position="248"/>
    </location>
</feature>
<dbReference type="EMBL" id="JABANN010000484">
    <property type="protein sequence ID" value="KAF4658219.1"/>
    <property type="molecule type" value="Genomic_DNA"/>
</dbReference>
<keyword evidence="2" id="KW-0812">Transmembrane</keyword>
<keyword evidence="2" id="KW-0472">Membrane</keyword>
<dbReference type="OrthoDB" id="435112at2759"/>
<gene>
    <name evidence="4" type="ORF">FOL46_007059</name>
    <name evidence="3" type="ORF">FOZ61_007971</name>
</gene>
<comment type="caution">
    <text evidence="4">The sequence shown here is derived from an EMBL/GenBank/DDBJ whole genome shotgun (WGS) entry which is preliminary data.</text>
</comment>
<evidence type="ECO:0000313" key="5">
    <source>
        <dbReference type="Proteomes" id="UP000570595"/>
    </source>
</evidence>
<feature type="region of interest" description="Disordered" evidence="1">
    <location>
        <begin position="231"/>
        <end position="275"/>
    </location>
</feature>
<proteinExistence type="predicted"/>
<evidence type="ECO:0000256" key="1">
    <source>
        <dbReference type="SAM" id="MobiDB-lite"/>
    </source>
</evidence>
<organism evidence="4 6">
    <name type="scientific">Perkinsus olseni</name>
    <name type="common">Perkinsus atlanticus</name>
    <dbReference type="NCBI Taxonomy" id="32597"/>
    <lineage>
        <taxon>Eukaryota</taxon>
        <taxon>Sar</taxon>
        <taxon>Alveolata</taxon>
        <taxon>Perkinsozoa</taxon>
        <taxon>Perkinsea</taxon>
        <taxon>Perkinsida</taxon>
        <taxon>Perkinsidae</taxon>
        <taxon>Perkinsus</taxon>
    </lineage>
</organism>
<evidence type="ECO:0000313" key="6">
    <source>
        <dbReference type="Proteomes" id="UP000572268"/>
    </source>
</evidence>
<feature type="transmembrane region" description="Helical" evidence="2">
    <location>
        <begin position="89"/>
        <end position="110"/>
    </location>
</feature>
<evidence type="ECO:0000256" key="2">
    <source>
        <dbReference type="SAM" id="Phobius"/>
    </source>
</evidence>
<evidence type="ECO:0000313" key="4">
    <source>
        <dbReference type="EMBL" id="KAF4658219.1"/>
    </source>
</evidence>
<feature type="transmembrane region" description="Helical" evidence="2">
    <location>
        <begin position="168"/>
        <end position="193"/>
    </location>
</feature>
<feature type="transmembrane region" description="Helical" evidence="2">
    <location>
        <begin position="19"/>
        <end position="38"/>
    </location>
</feature>
<dbReference type="Proteomes" id="UP000570595">
    <property type="component" value="Unassembled WGS sequence"/>
</dbReference>
<dbReference type="Proteomes" id="UP000572268">
    <property type="component" value="Unassembled WGS sequence"/>
</dbReference>
<sequence length="275" mass="30599">MSCSSCCCLPLKGGMVVSATSLAVITITNCSIITHFYLHEAVQYIPWLRDELLYWNPILTWSFSLMTVMVGMAALAMSTGTGKLPLSRLYVSMLFLSGILWITYGVHFGFKVRSFYAHLLPGNYLIMKSGQAEQHQTAKMGAAMVAAAFTNPLVESMASDVLPYPIDIIFYCGPRLHLIIVPFGVIPLILCLFNLPYAISYANVVEAGGDGTEFCRAEDIPWFYSLSPTDQEKVRNGEMSDDSEDDEEDRNRYYHPNMAVGQNADGTSAMRRRPQ</sequence>
<feature type="transmembrane region" description="Helical" evidence="2">
    <location>
        <begin position="58"/>
        <end position="77"/>
    </location>
</feature>
<evidence type="ECO:0000313" key="3">
    <source>
        <dbReference type="EMBL" id="KAF4654892.1"/>
    </source>
</evidence>
<protein>
    <submittedName>
        <fullName evidence="4">Uncharacterized protein</fullName>
    </submittedName>
</protein>
<reference evidence="5 6" key="1">
    <citation type="submission" date="2020-04" db="EMBL/GenBank/DDBJ databases">
        <title>Perkinsus olseni comparative genomics.</title>
        <authorList>
            <person name="Bogema D.R."/>
        </authorList>
    </citation>
    <scope>NUCLEOTIDE SEQUENCE [LARGE SCALE GENOMIC DNA]</scope>
    <source>
        <strain evidence="3">ATCC PRA-179</strain>
        <strain evidence="4">ATCC PRA-31</strain>
    </source>
</reference>
<keyword evidence="2" id="KW-1133">Transmembrane helix</keyword>
<dbReference type="AlphaFoldDB" id="A0A7J6LG27"/>